<dbReference type="HAMAP" id="MF_00235">
    <property type="entry name" value="Adenylate_kinase_Adk"/>
    <property type="match status" value="1"/>
</dbReference>
<dbReference type="NCBIfam" id="TIGR01351">
    <property type="entry name" value="adk"/>
    <property type="match status" value="1"/>
</dbReference>
<feature type="binding site" evidence="5">
    <location>
        <begin position="94"/>
        <end position="97"/>
    </location>
    <ligand>
        <name>AMP</name>
        <dbReference type="ChEBI" id="CHEBI:456215"/>
    </ligand>
</feature>
<feature type="binding site" evidence="5">
    <location>
        <position position="35"/>
    </location>
    <ligand>
        <name>AMP</name>
        <dbReference type="ChEBI" id="CHEBI:456215"/>
    </ligand>
</feature>
<feature type="binding site" evidence="5">
    <location>
        <position position="136"/>
    </location>
    <ligand>
        <name>ATP</name>
        <dbReference type="ChEBI" id="CHEBI:30616"/>
    </ligand>
</feature>
<dbReference type="InterPro" id="IPR007862">
    <property type="entry name" value="Adenylate_kinase_lid-dom"/>
</dbReference>
<gene>
    <name evidence="5" type="primary">adk</name>
    <name evidence="9" type="ORF">ENP47_01610</name>
</gene>
<dbReference type="InterPro" id="IPR000850">
    <property type="entry name" value="Adenylat/UMP-CMP_kin"/>
</dbReference>
<keyword evidence="4 5" id="KW-0418">Kinase</keyword>
<comment type="subcellular location">
    <subcellularLocation>
        <location evidence="5 7">Cytoplasm</location>
    </subcellularLocation>
</comment>
<feature type="binding site" evidence="5">
    <location>
        <position position="159"/>
    </location>
    <ligand>
        <name>Zn(2+)</name>
        <dbReference type="ChEBI" id="CHEBI:29105"/>
        <note>structural</note>
    </ligand>
</feature>
<name>A0A7C1XCG9_THERO</name>
<dbReference type="EC" id="2.7.4.3" evidence="5 7"/>
<keyword evidence="5" id="KW-0963">Cytoplasm</keyword>
<evidence type="ECO:0000259" key="8">
    <source>
        <dbReference type="Pfam" id="PF05191"/>
    </source>
</evidence>
<dbReference type="GO" id="GO:0008270">
    <property type="term" value="F:zinc ion binding"/>
    <property type="evidence" value="ECO:0007669"/>
    <property type="project" value="UniProtKB-UniRule"/>
</dbReference>
<feature type="binding site" evidence="5">
    <location>
        <position position="162"/>
    </location>
    <ligand>
        <name>Zn(2+)</name>
        <dbReference type="ChEBI" id="CHEBI:29105"/>
        <note>structural</note>
    </ligand>
</feature>
<evidence type="ECO:0000256" key="6">
    <source>
        <dbReference type="RuleBase" id="RU003330"/>
    </source>
</evidence>
<dbReference type="InterPro" id="IPR027417">
    <property type="entry name" value="P-loop_NTPase"/>
</dbReference>
<dbReference type="GO" id="GO:0005737">
    <property type="term" value="C:cytoplasm"/>
    <property type="evidence" value="ECO:0007669"/>
    <property type="project" value="UniProtKB-SubCell"/>
</dbReference>
<feature type="region of interest" description="LID" evidence="5">
    <location>
        <begin position="135"/>
        <end position="172"/>
    </location>
</feature>
<keyword evidence="5" id="KW-0862">Zinc</keyword>
<dbReference type="Pfam" id="PF00406">
    <property type="entry name" value="ADK"/>
    <property type="match status" value="1"/>
</dbReference>
<dbReference type="InterPro" id="IPR006259">
    <property type="entry name" value="Adenyl_kin_sub"/>
</dbReference>
<comment type="function">
    <text evidence="5">Catalyzes the reversible transfer of the terminal phosphate group between ATP and AMP. Plays an important role in cellular energy homeostasis and in adenine nucleotide metabolism.</text>
</comment>
<dbReference type="NCBIfam" id="NF001381">
    <property type="entry name" value="PRK00279.1-3"/>
    <property type="match status" value="1"/>
</dbReference>
<evidence type="ECO:0000256" key="4">
    <source>
        <dbReference type="ARBA" id="ARBA00022777"/>
    </source>
</evidence>
<keyword evidence="5" id="KW-0479">Metal-binding</keyword>
<evidence type="ECO:0000313" key="9">
    <source>
        <dbReference type="EMBL" id="HEF64298.1"/>
    </source>
</evidence>
<feature type="binding site" evidence="5">
    <location>
        <position position="208"/>
    </location>
    <ligand>
        <name>ATP</name>
        <dbReference type="ChEBI" id="CHEBI:30616"/>
    </ligand>
</feature>
<dbReference type="EMBL" id="DSJL01000002">
    <property type="protein sequence ID" value="HEF64298.1"/>
    <property type="molecule type" value="Genomic_DNA"/>
</dbReference>
<comment type="subunit">
    <text evidence="5 7">Monomer.</text>
</comment>
<feature type="binding site" evidence="5">
    <location>
        <position position="101"/>
    </location>
    <ligand>
        <name>AMP</name>
        <dbReference type="ChEBI" id="CHEBI:456215"/>
    </ligand>
</feature>
<dbReference type="AlphaFoldDB" id="A0A7C1XCG9"/>
<dbReference type="UniPathway" id="UPA00588">
    <property type="reaction ID" value="UER00649"/>
</dbReference>
<dbReference type="GO" id="GO:0004017">
    <property type="term" value="F:AMP kinase activity"/>
    <property type="evidence" value="ECO:0007669"/>
    <property type="project" value="UniProtKB-UniRule"/>
</dbReference>
<dbReference type="Pfam" id="PF05191">
    <property type="entry name" value="ADK_lid"/>
    <property type="match status" value="1"/>
</dbReference>
<feature type="binding site" evidence="5">
    <location>
        <position position="180"/>
    </location>
    <ligand>
        <name>AMP</name>
        <dbReference type="ChEBI" id="CHEBI:456215"/>
    </ligand>
</feature>
<proteinExistence type="inferred from homology"/>
<dbReference type="PANTHER" id="PTHR23359">
    <property type="entry name" value="NUCLEOTIDE KINASE"/>
    <property type="match status" value="1"/>
</dbReference>
<dbReference type="Gene3D" id="3.40.50.300">
    <property type="entry name" value="P-loop containing nucleotide triphosphate hydrolases"/>
    <property type="match status" value="1"/>
</dbReference>
<evidence type="ECO:0000256" key="7">
    <source>
        <dbReference type="RuleBase" id="RU003331"/>
    </source>
</evidence>
<accession>A0A7C1XCG9</accession>
<reference evidence="9" key="1">
    <citation type="journal article" date="2020" name="mSystems">
        <title>Genome- and Community-Level Interaction Insights into Carbon Utilization and Element Cycling Functions of Hydrothermarchaeota in Hydrothermal Sediment.</title>
        <authorList>
            <person name="Zhou Z."/>
            <person name="Liu Y."/>
            <person name="Xu W."/>
            <person name="Pan J."/>
            <person name="Luo Z.H."/>
            <person name="Li M."/>
        </authorList>
    </citation>
    <scope>NUCLEOTIDE SEQUENCE [LARGE SCALE GENOMIC DNA]</scope>
    <source>
        <strain evidence="9">SpSt-222</strain>
    </source>
</reference>
<feature type="binding site" evidence="5">
    <location>
        <begin position="61"/>
        <end position="63"/>
    </location>
    <ligand>
        <name>AMP</name>
        <dbReference type="ChEBI" id="CHEBI:456215"/>
    </ligand>
</feature>
<comment type="domain">
    <text evidence="5">Consists of three domains, a large central CORE domain and two small peripheral domains, NMPbind and LID, which undergo movements during catalysis. The LID domain closes over the site of phosphoryl transfer upon ATP binding. Assembling and dissambling the active center during each catalytic cycle provides an effective means to prevent ATP hydrolysis. Some bacteria have evolved a zinc-coordinating structure that stabilizes the LID domain.</text>
</comment>
<comment type="similarity">
    <text evidence="5 6">Belongs to the adenylate kinase family.</text>
</comment>
<keyword evidence="5 7" id="KW-0067">ATP-binding</keyword>
<comment type="caution">
    <text evidence="9">The sequence shown here is derived from an EMBL/GenBank/DDBJ whole genome shotgun (WGS) entry which is preliminary data.</text>
</comment>
<dbReference type="GO" id="GO:0044209">
    <property type="term" value="P:AMP salvage"/>
    <property type="evidence" value="ECO:0007669"/>
    <property type="project" value="UniProtKB-UniRule"/>
</dbReference>
<feature type="binding site" evidence="5">
    <location>
        <position position="142"/>
    </location>
    <ligand>
        <name>Zn(2+)</name>
        <dbReference type="ChEBI" id="CHEBI:29105"/>
        <note>structural</note>
    </ligand>
</feature>
<keyword evidence="2 5" id="KW-0545">Nucleotide biosynthesis</keyword>
<feature type="binding site" evidence="5">
    <location>
        <position position="40"/>
    </location>
    <ligand>
        <name>AMP</name>
        <dbReference type="ChEBI" id="CHEBI:456215"/>
    </ligand>
</feature>
<dbReference type="PRINTS" id="PR00094">
    <property type="entry name" value="ADENYLTKNASE"/>
</dbReference>
<feature type="region of interest" description="NMP" evidence="5">
    <location>
        <begin position="34"/>
        <end position="63"/>
    </location>
</feature>
<protein>
    <recommendedName>
        <fullName evidence="5 7">Adenylate kinase</fullName>
        <shortName evidence="5">AK</shortName>
        <ecNumber evidence="5 7">2.7.4.3</ecNumber>
    </recommendedName>
    <alternativeName>
        <fullName evidence="5">ATP-AMP transphosphorylase</fullName>
    </alternativeName>
    <alternativeName>
        <fullName evidence="5">ATP:AMP phosphotransferase</fullName>
    </alternativeName>
    <alternativeName>
        <fullName evidence="5">Adenylate monophosphate kinase</fullName>
    </alternativeName>
</protein>
<keyword evidence="3 5" id="KW-0547">Nucleotide-binding</keyword>
<evidence type="ECO:0000256" key="3">
    <source>
        <dbReference type="ARBA" id="ARBA00022741"/>
    </source>
</evidence>
<feature type="binding site" evidence="5">
    <location>
        <begin position="145"/>
        <end position="146"/>
    </location>
    <ligand>
        <name>ATP</name>
        <dbReference type="ChEBI" id="CHEBI:30616"/>
    </ligand>
</feature>
<evidence type="ECO:0000256" key="1">
    <source>
        <dbReference type="ARBA" id="ARBA00022679"/>
    </source>
</evidence>
<dbReference type="GO" id="GO:0005524">
    <property type="term" value="F:ATP binding"/>
    <property type="evidence" value="ECO:0007669"/>
    <property type="project" value="UniProtKB-UniRule"/>
</dbReference>
<dbReference type="FunFam" id="3.40.50.300:FF:000106">
    <property type="entry name" value="Adenylate kinase mitochondrial"/>
    <property type="match status" value="1"/>
</dbReference>
<dbReference type="PROSITE" id="PS00113">
    <property type="entry name" value="ADENYLATE_KINASE"/>
    <property type="match status" value="1"/>
</dbReference>
<feature type="binding site" evidence="5">
    <location>
        <position position="139"/>
    </location>
    <ligand>
        <name>Zn(2+)</name>
        <dbReference type="ChEBI" id="CHEBI:29105"/>
        <note>structural</note>
    </ligand>
</feature>
<comment type="catalytic activity">
    <reaction evidence="5 7">
        <text>AMP + ATP = 2 ADP</text>
        <dbReference type="Rhea" id="RHEA:12973"/>
        <dbReference type="ChEBI" id="CHEBI:30616"/>
        <dbReference type="ChEBI" id="CHEBI:456215"/>
        <dbReference type="ChEBI" id="CHEBI:456216"/>
        <dbReference type="EC" id="2.7.4.3"/>
    </reaction>
</comment>
<feature type="binding site" evidence="5">
    <location>
        <position position="169"/>
    </location>
    <ligand>
        <name>AMP</name>
        <dbReference type="ChEBI" id="CHEBI:456215"/>
    </ligand>
</feature>
<dbReference type="InterPro" id="IPR033690">
    <property type="entry name" value="Adenylat_kinase_CS"/>
</dbReference>
<organism evidence="9">
    <name type="scientific">Thermomicrobium roseum</name>
    <dbReference type="NCBI Taxonomy" id="500"/>
    <lineage>
        <taxon>Bacteria</taxon>
        <taxon>Pseudomonadati</taxon>
        <taxon>Thermomicrobiota</taxon>
        <taxon>Thermomicrobia</taxon>
        <taxon>Thermomicrobiales</taxon>
        <taxon>Thermomicrobiaceae</taxon>
        <taxon>Thermomicrobium</taxon>
    </lineage>
</organism>
<keyword evidence="1 5" id="KW-0808">Transferase</keyword>
<sequence>MADRCHVVLIGPQGSGKGTQAARIAPRLRLVHVATGDLFRQLMTRDDELAREVRSYYDRGALVPDELTLRVLLQRLDELEREGAETFRGALLDGYPRNRTQAEALDQVLRERRDGIAAVVHLAVPRAVLIERLSGRLICPQCGATYHIQFSPPKTAGQCDRCGSALIQRSDDTPEAIARRLETYEQQTAPLLDYYRARGLVVDIDGNQPIDAVTEAILAALEPRVGDPSRCRSS</sequence>
<dbReference type="CDD" id="cd01428">
    <property type="entry name" value="ADK"/>
    <property type="match status" value="1"/>
</dbReference>
<feature type="domain" description="Adenylate kinase active site lid" evidence="8">
    <location>
        <begin position="136"/>
        <end position="171"/>
    </location>
</feature>
<feature type="binding site" evidence="5">
    <location>
        <begin position="14"/>
        <end position="19"/>
    </location>
    <ligand>
        <name>ATP</name>
        <dbReference type="ChEBI" id="CHEBI:30616"/>
    </ligand>
</feature>
<dbReference type="SUPFAM" id="SSF52540">
    <property type="entry name" value="P-loop containing nucleoside triphosphate hydrolases"/>
    <property type="match status" value="1"/>
</dbReference>
<evidence type="ECO:0000256" key="2">
    <source>
        <dbReference type="ARBA" id="ARBA00022727"/>
    </source>
</evidence>
<comment type="pathway">
    <text evidence="5">Purine metabolism; AMP biosynthesis via salvage pathway; AMP from ADP: step 1/1.</text>
</comment>
<evidence type="ECO:0000256" key="5">
    <source>
        <dbReference type="HAMAP-Rule" id="MF_00235"/>
    </source>
</evidence>